<accession>A0A0A3ASL6</accession>
<organism evidence="1 2">
    <name type="scientific">Chelonobacter oris</name>
    <dbReference type="NCBI Taxonomy" id="505317"/>
    <lineage>
        <taxon>Bacteria</taxon>
        <taxon>Pseudomonadati</taxon>
        <taxon>Pseudomonadota</taxon>
        <taxon>Gammaproteobacteria</taxon>
        <taxon>Pasteurellales</taxon>
        <taxon>Pasteurellaceae</taxon>
        <taxon>Chelonobacter</taxon>
    </lineage>
</organism>
<dbReference type="InterPro" id="IPR000600">
    <property type="entry name" value="ROK"/>
</dbReference>
<dbReference type="GO" id="GO:0019262">
    <property type="term" value="P:N-acetylneuraminate catabolic process"/>
    <property type="evidence" value="ECO:0007669"/>
    <property type="project" value="TreeGrafter"/>
</dbReference>
<dbReference type="RefSeq" id="WP_034614248.1">
    <property type="nucleotide sequence ID" value="NZ_JSUM01000006.1"/>
</dbReference>
<dbReference type="InterPro" id="IPR036390">
    <property type="entry name" value="WH_DNA-bd_sf"/>
</dbReference>
<reference evidence="1 2" key="1">
    <citation type="submission" date="2014-11" db="EMBL/GenBank/DDBJ databases">
        <title>Draft genome sequence of Chelonobacter oris 1662T, associated with respiratory disease in Hermann's Tortoises.</title>
        <authorList>
            <person name="Kudirkiene E."/>
            <person name="Hansen M.J."/>
            <person name="Bojesen A.M."/>
        </authorList>
    </citation>
    <scope>NUCLEOTIDE SEQUENCE [LARGE SCALE GENOMIC DNA]</scope>
    <source>
        <strain evidence="1 2">1662</strain>
    </source>
</reference>
<dbReference type="STRING" id="505317.OA57_05025"/>
<dbReference type="Gene3D" id="1.10.10.10">
    <property type="entry name" value="Winged helix-like DNA-binding domain superfamily/Winged helix DNA-binding domain"/>
    <property type="match status" value="1"/>
</dbReference>
<dbReference type="OrthoDB" id="8595273at2"/>
<dbReference type="Gene3D" id="3.30.420.40">
    <property type="match status" value="2"/>
</dbReference>
<dbReference type="EMBL" id="JSUM01000006">
    <property type="protein sequence ID" value="KGQ70722.1"/>
    <property type="molecule type" value="Genomic_DNA"/>
</dbReference>
<name>A0A0A3ASL6_9PAST</name>
<proteinExistence type="predicted"/>
<dbReference type="PANTHER" id="PTHR18964">
    <property type="entry name" value="ROK (REPRESSOR, ORF, KINASE) FAMILY"/>
    <property type="match status" value="1"/>
</dbReference>
<evidence type="ECO:0000313" key="1">
    <source>
        <dbReference type="EMBL" id="KGQ70722.1"/>
    </source>
</evidence>
<keyword evidence="2" id="KW-1185">Reference proteome</keyword>
<evidence type="ECO:0008006" key="3">
    <source>
        <dbReference type="Google" id="ProtNLM"/>
    </source>
</evidence>
<evidence type="ECO:0000313" key="2">
    <source>
        <dbReference type="Proteomes" id="UP000030380"/>
    </source>
</evidence>
<dbReference type="Proteomes" id="UP000030380">
    <property type="component" value="Unassembled WGS sequence"/>
</dbReference>
<dbReference type="PANTHER" id="PTHR18964:SF169">
    <property type="entry name" value="N-ACETYLMANNOSAMINE KINASE"/>
    <property type="match status" value="1"/>
</dbReference>
<sequence>MPKTDYFSFDLRPSQKLLLNLIRQHSPSRAELSHLSGLTPGAVTQYCRELLFLGLIKEGDKIVGKRGLPSYRLELNPNGCCAVGVSFAEEDFDVSVVDLSGKKLATCRKKYANADNFEQIVQQIKSAVSALLEKKFLTTARILGIGYAVPGYLLADGSRSAPWLPVLQHKPNLSEIFEQQLGLPAWVENNTNVSALGEFYSGNWNKIKDMIVISIDYGLGAGIITEGKLTKGGFGNAGEIGAFFPSGEQRPTWKDLKKTLKTADLPLEQIDRLIADNHPLIEQWLNRVNRQLQSVIQSALYWLDPEAIVLTGLLPPALTRKIITNVTQSAIYQEPSNKPKPILHCADNTIESISPAAACLPIYHLLNG</sequence>
<protein>
    <recommendedName>
        <fullName evidence="3">ROK family protein</fullName>
    </recommendedName>
</protein>
<dbReference type="AlphaFoldDB" id="A0A0A3ASL6"/>
<dbReference type="SUPFAM" id="SSF53067">
    <property type="entry name" value="Actin-like ATPase domain"/>
    <property type="match status" value="1"/>
</dbReference>
<dbReference type="SUPFAM" id="SSF46785">
    <property type="entry name" value="Winged helix' DNA-binding domain"/>
    <property type="match status" value="1"/>
</dbReference>
<dbReference type="InterPro" id="IPR043129">
    <property type="entry name" value="ATPase_NBD"/>
</dbReference>
<dbReference type="InterPro" id="IPR036388">
    <property type="entry name" value="WH-like_DNA-bd_sf"/>
</dbReference>
<dbReference type="Pfam" id="PF00480">
    <property type="entry name" value="ROK"/>
    <property type="match status" value="1"/>
</dbReference>
<comment type="caution">
    <text evidence="1">The sequence shown here is derived from an EMBL/GenBank/DDBJ whole genome shotgun (WGS) entry which is preliminary data.</text>
</comment>
<gene>
    <name evidence="1" type="ORF">OA57_05025</name>
</gene>
<dbReference type="GO" id="GO:0009384">
    <property type="term" value="F:N-acylmannosamine kinase activity"/>
    <property type="evidence" value="ECO:0007669"/>
    <property type="project" value="TreeGrafter"/>
</dbReference>